<reference evidence="4" key="1">
    <citation type="submission" date="2018-06" db="EMBL/GenBank/DDBJ databases">
        <authorList>
            <person name="Zhirakovskaya E."/>
        </authorList>
    </citation>
    <scope>NUCLEOTIDE SEQUENCE</scope>
</reference>
<dbReference type="PANTHER" id="PTHR34978:SF3">
    <property type="entry name" value="SLR0241 PROTEIN"/>
    <property type="match status" value="1"/>
</dbReference>
<dbReference type="AlphaFoldDB" id="A0A3B0TU24"/>
<feature type="transmembrane region" description="Helical" evidence="2">
    <location>
        <begin position="6"/>
        <end position="22"/>
    </location>
</feature>
<feature type="transmembrane region" description="Helical" evidence="2">
    <location>
        <begin position="271"/>
        <end position="289"/>
    </location>
</feature>
<name>A0A3B0TU24_9ZZZZ</name>
<feature type="domain" description="Peptidase M56" evidence="3">
    <location>
        <begin position="155"/>
        <end position="261"/>
    </location>
</feature>
<gene>
    <name evidence="4" type="ORF">MNBD_BACTEROID03-1131</name>
</gene>
<evidence type="ECO:0000256" key="1">
    <source>
        <dbReference type="SAM" id="MobiDB-lite"/>
    </source>
</evidence>
<evidence type="ECO:0000259" key="3">
    <source>
        <dbReference type="Pfam" id="PF05569"/>
    </source>
</evidence>
<dbReference type="Pfam" id="PF05569">
    <property type="entry name" value="Peptidase_M56"/>
    <property type="match status" value="1"/>
</dbReference>
<protein>
    <submittedName>
        <fullName evidence="4">Regulatory sensor-transducer, BlaR1/MecR1 family / TonB-dependent receptor</fullName>
    </submittedName>
</protein>
<keyword evidence="2" id="KW-1133">Transmembrane helix</keyword>
<dbReference type="PANTHER" id="PTHR34978">
    <property type="entry name" value="POSSIBLE SENSOR-TRANSDUCER PROTEIN BLAR"/>
    <property type="match status" value="1"/>
</dbReference>
<keyword evidence="2" id="KW-0812">Transmembrane</keyword>
<dbReference type="CDD" id="cd07341">
    <property type="entry name" value="M56_BlaR1_MecR1_like"/>
    <property type="match status" value="1"/>
</dbReference>
<dbReference type="EMBL" id="UOEL01000081">
    <property type="protein sequence ID" value="VAW12104.1"/>
    <property type="molecule type" value="Genomic_DNA"/>
</dbReference>
<dbReference type="InterPro" id="IPR052173">
    <property type="entry name" value="Beta-lactam_resp_regulator"/>
</dbReference>
<organism evidence="4">
    <name type="scientific">hydrothermal vent metagenome</name>
    <dbReference type="NCBI Taxonomy" id="652676"/>
    <lineage>
        <taxon>unclassified sequences</taxon>
        <taxon>metagenomes</taxon>
        <taxon>ecological metagenomes</taxon>
    </lineage>
</organism>
<evidence type="ECO:0000256" key="2">
    <source>
        <dbReference type="SAM" id="Phobius"/>
    </source>
</evidence>
<feature type="transmembrane region" description="Helical" evidence="2">
    <location>
        <begin position="93"/>
        <end position="114"/>
    </location>
</feature>
<feature type="transmembrane region" description="Helical" evidence="2">
    <location>
        <begin position="34"/>
        <end position="52"/>
    </location>
</feature>
<dbReference type="InterPro" id="IPR008756">
    <property type="entry name" value="Peptidase_M56"/>
</dbReference>
<feature type="region of interest" description="Disordered" evidence="1">
    <location>
        <begin position="446"/>
        <end position="465"/>
    </location>
</feature>
<accession>A0A3B0TU24</accession>
<keyword evidence="2" id="KW-0472">Membrane</keyword>
<sequence>MLVYLLKSGACLAILFLFYKLFLEKENMHVFKRFYLLTALLFSLIVPTLVFVEYVEAPATMTHTVVQQLAADSDNVINVPAALETDILDFAPLLWGIYFLGLLFFGITFIKNLFQIFRRIRRNPKQISARFTQVLLLEKITPHTFFRYIFLNKKKFESNEIPKEVLLHEETHARQKHSLDVVFVEMLQVIFWFNPFIYLFKKAVKLNHEFLADHAVLKNNIDTTAYQNTLLSYLSPDSQKKYQPILANSINYSSIKKRFTVMKKQTSKKSVLFRSLLLLPLLAILLYGFTETIIIQKEAVKNKVTVEQKEGFQEKATAEMVATHNTLAKKYNLQPKEHRIIPSKDLEILEHIYGLMTKSQKKNALSFPECPPQHSPIQEGATTDQISEYNALAKKYNAMIRKNWNIRIKHAEVEHMQYIYGIMTDDQKTDAEPFPDFPPMPDVPTPPSAPRVNKGEASAIPPPPVNIIEKDGKSTIPPPPPPTPTPDQVEKYVNNIIETQEIIAEEKVVELVGGGVRHNKYSQPEPPPPPKSPLDHVIEMAKKDAVFYHEGKEITSDKAIQILKNSTKINIDTRRSNSDRPVVRLSSKPIIIEN</sequence>
<keyword evidence="4" id="KW-0675">Receptor</keyword>
<evidence type="ECO:0000313" key="4">
    <source>
        <dbReference type="EMBL" id="VAW12104.1"/>
    </source>
</evidence>
<proteinExistence type="predicted"/>